<dbReference type="EMBL" id="JYNZ01000003">
    <property type="protein sequence ID" value="KXK26612.1"/>
    <property type="molecule type" value="Genomic_DNA"/>
</dbReference>
<sequence length="136" mass="14775">MAGAPQIGQLKSEISSAEKQKGAVSNQRSELQKGISQMQDAISSIGSNITRLRSQLSGQIPPEARKQITDQLSKLNNQRKTLQLRLAKAREQLGQTSEAIKGISAGIAARKSALTRLTGQLTRMPMYNREMGTKKG</sequence>
<evidence type="ECO:0000256" key="2">
    <source>
        <dbReference type="SAM" id="MobiDB-lite"/>
    </source>
</evidence>
<reference evidence="3 4" key="1">
    <citation type="submission" date="2015-02" db="EMBL/GenBank/DDBJ databases">
        <title>Improved understanding of the partial-nitritation anammox process through 23 genomes representing the majority of the microbial community.</title>
        <authorList>
            <person name="Speth D.R."/>
            <person name="In T Zandt M."/>
            <person name="Guerrero Cruz S."/>
            <person name="Jetten M.S."/>
            <person name="Dutilh B.E."/>
        </authorList>
    </citation>
    <scope>NUCLEOTIDE SEQUENCE [LARGE SCALE GENOMIC DNA]</scope>
    <source>
        <strain evidence="3">OLB20</strain>
    </source>
</reference>
<accession>A0A136LY72</accession>
<dbReference type="STRING" id="1617426.TR69_WS6001000619"/>
<dbReference type="Gene3D" id="1.10.287.1490">
    <property type="match status" value="1"/>
</dbReference>
<proteinExistence type="predicted"/>
<feature type="coiled-coil region" evidence="1">
    <location>
        <begin position="65"/>
        <end position="99"/>
    </location>
</feature>
<dbReference type="AlphaFoldDB" id="A0A136LY72"/>
<organism evidence="3 4">
    <name type="scientific">candidate division WS6 bacterium OLB20</name>
    <dbReference type="NCBI Taxonomy" id="1617426"/>
    <lineage>
        <taxon>Bacteria</taxon>
        <taxon>Candidatus Dojkabacteria</taxon>
    </lineage>
</organism>
<protein>
    <submittedName>
        <fullName evidence="3">Chromosome partition protein Smc</fullName>
    </submittedName>
</protein>
<evidence type="ECO:0000256" key="1">
    <source>
        <dbReference type="SAM" id="Coils"/>
    </source>
</evidence>
<name>A0A136LY72_9BACT</name>
<feature type="region of interest" description="Disordered" evidence="2">
    <location>
        <begin position="1"/>
        <end position="39"/>
    </location>
</feature>
<gene>
    <name evidence="3" type="primary">smc_1</name>
    <name evidence="3" type="ORF">TR69_WS6001000619</name>
</gene>
<feature type="compositionally biased region" description="Polar residues" evidence="2">
    <location>
        <begin position="22"/>
        <end position="39"/>
    </location>
</feature>
<keyword evidence="1" id="KW-0175">Coiled coil</keyword>
<dbReference type="Proteomes" id="UP000070457">
    <property type="component" value="Unassembled WGS sequence"/>
</dbReference>
<evidence type="ECO:0000313" key="3">
    <source>
        <dbReference type="EMBL" id="KXK26612.1"/>
    </source>
</evidence>
<evidence type="ECO:0000313" key="4">
    <source>
        <dbReference type="Proteomes" id="UP000070457"/>
    </source>
</evidence>
<comment type="caution">
    <text evidence="3">The sequence shown here is derived from an EMBL/GenBank/DDBJ whole genome shotgun (WGS) entry which is preliminary data.</text>
</comment>